<dbReference type="NCBIfam" id="TIGR02988">
    <property type="entry name" value="YaaA_near_RecF"/>
    <property type="match status" value="1"/>
</dbReference>
<dbReference type="EMBL" id="CP002160">
    <property type="protein sequence ID" value="ADL49794.1"/>
    <property type="molecule type" value="Genomic_DNA"/>
</dbReference>
<proteinExistence type="predicted"/>
<dbReference type="PROSITE" id="PS50889">
    <property type="entry name" value="S4"/>
    <property type="match status" value="1"/>
</dbReference>
<organism evidence="2 3">
    <name type="scientific">Clostridium cellulovorans (strain ATCC 35296 / DSM 3052 / OCM 3 / 743B)</name>
    <dbReference type="NCBI Taxonomy" id="573061"/>
    <lineage>
        <taxon>Bacteria</taxon>
        <taxon>Bacillati</taxon>
        <taxon>Bacillota</taxon>
        <taxon>Clostridia</taxon>
        <taxon>Eubacteriales</taxon>
        <taxon>Clostridiaceae</taxon>
        <taxon>Clostridium</taxon>
    </lineage>
</organism>
<sequence length="85" mass="9658">MIKIVNKESQHKYAEDIMSEIVIETEFIKLDSFMKLAAIVSSGSEAKMIIKSQEVTVNGEIEERRGKKLYKGDVVEFNGESYKVV</sequence>
<dbReference type="Pfam" id="PF13275">
    <property type="entry name" value="S4_2"/>
    <property type="match status" value="1"/>
</dbReference>
<dbReference type="eggNOG" id="COG2501">
    <property type="taxonomic scope" value="Bacteria"/>
</dbReference>
<name>D9SMK9_CLOC7</name>
<dbReference type="CDD" id="cd00165">
    <property type="entry name" value="S4"/>
    <property type="match status" value="1"/>
</dbReference>
<evidence type="ECO:0000313" key="2">
    <source>
        <dbReference type="EMBL" id="ADL49794.1"/>
    </source>
</evidence>
<keyword evidence="1" id="KW-0694">RNA-binding</keyword>
<dbReference type="Proteomes" id="UP000002730">
    <property type="component" value="Chromosome"/>
</dbReference>
<keyword evidence="3" id="KW-1185">Reference proteome</keyword>
<dbReference type="KEGG" id="ccb:Clocel_0003"/>
<evidence type="ECO:0000313" key="3">
    <source>
        <dbReference type="Proteomes" id="UP000002730"/>
    </source>
</evidence>
<dbReference type="HOGENOM" id="CLU_127162_3_2_9"/>
<dbReference type="SUPFAM" id="SSF55174">
    <property type="entry name" value="Alpha-L RNA-binding motif"/>
    <property type="match status" value="1"/>
</dbReference>
<dbReference type="AlphaFoldDB" id="D9SMK9"/>
<dbReference type="Gene3D" id="3.10.290.10">
    <property type="entry name" value="RNA-binding S4 domain"/>
    <property type="match status" value="1"/>
</dbReference>
<protein>
    <submittedName>
        <fullName evidence="2">S4 domain protein YaaA</fullName>
    </submittedName>
</protein>
<dbReference type="STRING" id="573061.Clocel_0003"/>
<accession>D9SMK9</accession>
<reference evidence="2 3" key="1">
    <citation type="submission" date="2010-08" db="EMBL/GenBank/DDBJ databases">
        <title>Complete sequence of Clostridium cellulovorans 743B.</title>
        <authorList>
            <consortium name="US DOE Joint Genome Institute"/>
            <person name="Lucas S."/>
            <person name="Copeland A."/>
            <person name="Lapidus A."/>
            <person name="Cheng J.-F."/>
            <person name="Bruce D."/>
            <person name="Goodwin L."/>
            <person name="Pitluck S."/>
            <person name="Chertkov O."/>
            <person name="Detter J.C."/>
            <person name="Han C."/>
            <person name="Tapia R."/>
            <person name="Land M."/>
            <person name="Hauser L."/>
            <person name="Chang Y.-J."/>
            <person name="Jeffries C."/>
            <person name="Kyrpides N."/>
            <person name="Ivanova N."/>
            <person name="Mikhailova N."/>
            <person name="Hemme C.L."/>
            <person name="Woyke T."/>
        </authorList>
    </citation>
    <scope>NUCLEOTIDE SEQUENCE [LARGE SCALE GENOMIC DNA]</scope>
    <source>
        <strain evidence="3">ATCC 35296 / DSM 3052 / OCM 3 / 743B</strain>
    </source>
</reference>
<gene>
    <name evidence="2" type="ordered locus">Clocel_0003</name>
</gene>
<dbReference type="InterPro" id="IPR036986">
    <property type="entry name" value="S4_RNA-bd_sf"/>
</dbReference>
<evidence type="ECO:0000256" key="1">
    <source>
        <dbReference type="PROSITE-ProRule" id="PRU00182"/>
    </source>
</evidence>
<dbReference type="GO" id="GO:0003723">
    <property type="term" value="F:RNA binding"/>
    <property type="evidence" value="ECO:0007669"/>
    <property type="project" value="UniProtKB-KW"/>
</dbReference>
<dbReference type="InterPro" id="IPR014330">
    <property type="entry name" value="RNA-bd_S4-rel_YaaA"/>
</dbReference>